<dbReference type="Gene3D" id="2.60.40.3930">
    <property type="match status" value="1"/>
</dbReference>
<gene>
    <name evidence="4" type="ORF">WMO65_26360</name>
</gene>
<evidence type="ECO:0000256" key="1">
    <source>
        <dbReference type="SAM" id="MobiDB-lite"/>
    </source>
</evidence>
<feature type="compositionally biased region" description="Basic and acidic residues" evidence="1">
    <location>
        <begin position="58"/>
        <end position="69"/>
    </location>
</feature>
<feature type="non-terminal residue" evidence="4">
    <location>
        <position position="1"/>
    </location>
</feature>
<feature type="transmembrane region" description="Helical" evidence="2">
    <location>
        <begin position="84"/>
        <end position="104"/>
    </location>
</feature>
<feature type="region of interest" description="Disordered" evidence="1">
    <location>
        <begin position="56"/>
        <end position="78"/>
    </location>
</feature>
<dbReference type="Pfam" id="PF18202">
    <property type="entry name" value="TQ"/>
    <property type="match status" value="1"/>
</dbReference>
<evidence type="ECO:0000256" key="2">
    <source>
        <dbReference type="SAM" id="Phobius"/>
    </source>
</evidence>
<name>A0ABV1DVU2_9FIRM</name>
<dbReference type="NCBIfam" id="NF033903">
    <property type="entry name" value="VaFE_rpt"/>
    <property type="match status" value="1"/>
</dbReference>
<protein>
    <submittedName>
        <fullName evidence="4">VaFE repeat-containing surface-anchored protein</fullName>
    </submittedName>
</protein>
<evidence type="ECO:0000313" key="4">
    <source>
        <dbReference type="EMBL" id="MEQ2434513.1"/>
    </source>
</evidence>
<dbReference type="NCBIfam" id="TIGR01167">
    <property type="entry name" value="LPXTG_anchor"/>
    <property type="match status" value="1"/>
</dbReference>
<keyword evidence="2" id="KW-0472">Membrane</keyword>
<keyword evidence="2" id="KW-0812">Transmembrane</keyword>
<dbReference type="Proteomes" id="UP001457898">
    <property type="component" value="Unassembled WGS sequence"/>
</dbReference>
<evidence type="ECO:0000313" key="5">
    <source>
        <dbReference type="Proteomes" id="UP001457898"/>
    </source>
</evidence>
<sequence length="110" mass="11704">TAEKADGSVELEFTFDGSALGGKEIVVFEKLHFQGREVASHEDIEDEAQTVKITKLPVQKDTEQPKKTDTTATAPVKTGDTTSVFPYAAAGAVALAGVIGVLVWKKKRSA</sequence>
<evidence type="ECO:0000259" key="3">
    <source>
        <dbReference type="Pfam" id="PF18202"/>
    </source>
</evidence>
<keyword evidence="5" id="KW-1185">Reference proteome</keyword>
<reference evidence="4 5" key="1">
    <citation type="submission" date="2024-03" db="EMBL/GenBank/DDBJ databases">
        <title>Human intestinal bacterial collection.</title>
        <authorList>
            <person name="Pauvert C."/>
            <person name="Hitch T.C.A."/>
            <person name="Clavel T."/>
        </authorList>
    </citation>
    <scope>NUCLEOTIDE SEQUENCE [LARGE SCALE GENOMIC DNA]</scope>
    <source>
        <strain evidence="4 5">CLA-SR-H028</strain>
    </source>
</reference>
<dbReference type="RefSeq" id="WP_349064904.1">
    <property type="nucleotide sequence ID" value="NZ_JBBMFP010000094.1"/>
</dbReference>
<feature type="domain" description="T-Q ester bond containing" evidence="3">
    <location>
        <begin position="1"/>
        <end position="52"/>
    </location>
</feature>
<dbReference type="InterPro" id="IPR041100">
    <property type="entry name" value="TQ"/>
</dbReference>
<proteinExistence type="predicted"/>
<accession>A0ABV1DVU2</accession>
<organism evidence="4 5">
    <name type="scientific">Blautia caccae</name>
    <dbReference type="NCBI Taxonomy" id="3133175"/>
    <lineage>
        <taxon>Bacteria</taxon>
        <taxon>Bacillati</taxon>
        <taxon>Bacillota</taxon>
        <taxon>Clostridia</taxon>
        <taxon>Lachnospirales</taxon>
        <taxon>Lachnospiraceae</taxon>
        <taxon>Blautia</taxon>
    </lineage>
</organism>
<comment type="caution">
    <text evidence="4">The sequence shown here is derived from an EMBL/GenBank/DDBJ whole genome shotgun (WGS) entry which is preliminary data.</text>
</comment>
<keyword evidence="2" id="KW-1133">Transmembrane helix</keyword>
<dbReference type="EMBL" id="JBBMFP010000094">
    <property type="protein sequence ID" value="MEQ2434513.1"/>
    <property type="molecule type" value="Genomic_DNA"/>
</dbReference>